<feature type="compositionally biased region" description="Basic residues" evidence="1">
    <location>
        <begin position="192"/>
        <end position="203"/>
    </location>
</feature>
<evidence type="ECO:0000256" key="1">
    <source>
        <dbReference type="SAM" id="MobiDB-lite"/>
    </source>
</evidence>
<evidence type="ECO:0000259" key="2">
    <source>
        <dbReference type="Pfam" id="PF03432"/>
    </source>
</evidence>
<name>A0AA96YSC1_9CYAN</name>
<feature type="domain" description="MobA/VirD2-like nuclease" evidence="2">
    <location>
        <begin position="29"/>
        <end position="175"/>
    </location>
</feature>
<gene>
    <name evidence="3" type="ORF">HNI00_21890</name>
</gene>
<dbReference type="KEGG" id="tog:HNI00_21890"/>
<dbReference type="Pfam" id="PF03432">
    <property type="entry name" value="Relaxase"/>
    <property type="match status" value="1"/>
</dbReference>
<proteinExistence type="predicted"/>
<evidence type="ECO:0000313" key="3">
    <source>
        <dbReference type="EMBL" id="WOB45487.1"/>
    </source>
</evidence>
<accession>A0AA96YSC1</accession>
<reference evidence="3" key="1">
    <citation type="submission" date="2020-05" db="EMBL/GenBank/DDBJ databases">
        <authorList>
            <person name="Zhu T."/>
            <person name="Keshari N."/>
            <person name="Lu X."/>
        </authorList>
    </citation>
    <scope>NUCLEOTIDE SEQUENCE</scope>
    <source>
        <strain evidence="3">NK1-22</strain>
    </source>
</reference>
<dbReference type="AlphaFoldDB" id="A0AA96YSC1"/>
<dbReference type="EMBL" id="CP053540">
    <property type="protein sequence ID" value="WOB45487.1"/>
    <property type="molecule type" value="Genomic_DNA"/>
</dbReference>
<dbReference type="InterPro" id="IPR005094">
    <property type="entry name" value="Endonuclease_MobA/VirD2"/>
</dbReference>
<dbReference type="RefSeq" id="WP_316789506.1">
    <property type="nucleotide sequence ID" value="NZ_CP053540.1"/>
</dbReference>
<feature type="compositionally biased region" description="Basic and acidic residues" evidence="1">
    <location>
        <begin position="224"/>
        <end position="256"/>
    </location>
</feature>
<feature type="region of interest" description="Disordered" evidence="1">
    <location>
        <begin position="175"/>
        <end position="203"/>
    </location>
</feature>
<organism evidence="3">
    <name type="scientific">Thermoleptolyngbya oregonensis NK1-22</name>
    <dbReference type="NCBI Taxonomy" id="2547457"/>
    <lineage>
        <taxon>Bacteria</taxon>
        <taxon>Bacillati</taxon>
        <taxon>Cyanobacteriota</taxon>
        <taxon>Cyanophyceae</taxon>
        <taxon>Oculatellales</taxon>
        <taxon>Oculatellaceae</taxon>
        <taxon>Thermoleptolyngbya</taxon>
    </lineage>
</organism>
<protein>
    <submittedName>
        <fullName evidence="3">Relaxase/mobilization nuclease domain-containing protein</fullName>
    </submittedName>
</protein>
<feature type="region of interest" description="Disordered" evidence="1">
    <location>
        <begin position="215"/>
        <end position="256"/>
    </location>
</feature>
<sequence>MAIAKISRGNGFRGVLDYCFSDRDWQEQKRATEPALIGGNMAGKTPRELAAEFGIVRRIASQRVKNPVWHVSLSLPHGECLTPEQWRDFAREFIARMGDCARQHGETGICPDLNQWCLVHHPGSPNPNGALGTHAHDHVHLVLNRTNLEGKTAKLRNDHLDAQRVLRELEREFGLTPVPNSPVLDPDPEQRRRARRERRERKRRNITRGELAWAARLTRQGKPMPDHLREKVKAYFESRQSRQSRQSREPVEPLSR</sequence>